<keyword evidence="2" id="KW-1185">Reference proteome</keyword>
<dbReference type="Proteomes" id="UP000651271">
    <property type="component" value="Unassembled WGS sequence"/>
</dbReference>
<proteinExistence type="predicted"/>
<dbReference type="RefSeq" id="WP_190301897.1">
    <property type="nucleotide sequence ID" value="NZ_JACOIJ010000010.1"/>
</dbReference>
<dbReference type="EMBL" id="JACOIJ010000010">
    <property type="protein sequence ID" value="MBD1429341.1"/>
    <property type="molecule type" value="Genomic_DNA"/>
</dbReference>
<evidence type="ECO:0000313" key="1">
    <source>
        <dbReference type="EMBL" id="MBD1429341.1"/>
    </source>
</evidence>
<reference evidence="1 2" key="1">
    <citation type="submission" date="2020-08" db="EMBL/GenBank/DDBJ databases">
        <title>Sphingobacterium sp. DN04309 isolated from aquaculture water.</title>
        <authorList>
            <person name="Zhang M."/>
        </authorList>
    </citation>
    <scope>NUCLEOTIDE SEQUENCE [LARGE SCALE GENOMIC DNA]</scope>
    <source>
        <strain evidence="1 2">DN04309</strain>
    </source>
</reference>
<name>A0ABR7YDH6_9SPHI</name>
<evidence type="ECO:0000313" key="2">
    <source>
        <dbReference type="Proteomes" id="UP000651271"/>
    </source>
</evidence>
<sequence>MKSLLLIMLTSISFNIFGQKYNMTHFNKLTEVEGAPYVIAGVDERNKIENKRLSIFYLLILMIKKRMKLILGLADII</sequence>
<comment type="caution">
    <text evidence="1">The sequence shown here is derived from an EMBL/GenBank/DDBJ whole genome shotgun (WGS) entry which is preliminary data.</text>
</comment>
<accession>A0ABR7YDH6</accession>
<gene>
    <name evidence="1" type="ORF">H8B04_07135</name>
</gene>
<organism evidence="1 2">
    <name type="scientific">Sphingobacterium litopenaei</name>
    <dbReference type="NCBI Taxonomy" id="2763500"/>
    <lineage>
        <taxon>Bacteria</taxon>
        <taxon>Pseudomonadati</taxon>
        <taxon>Bacteroidota</taxon>
        <taxon>Sphingobacteriia</taxon>
        <taxon>Sphingobacteriales</taxon>
        <taxon>Sphingobacteriaceae</taxon>
        <taxon>Sphingobacterium</taxon>
    </lineage>
</organism>
<protein>
    <submittedName>
        <fullName evidence="1">Uncharacterized protein</fullName>
    </submittedName>
</protein>